<proteinExistence type="predicted"/>
<name>A0AAF0U2P3_SOLVR</name>
<dbReference type="EMBL" id="CP133618">
    <property type="protein sequence ID" value="WMV38173.1"/>
    <property type="molecule type" value="Genomic_DNA"/>
</dbReference>
<reference evidence="1" key="1">
    <citation type="submission" date="2023-08" db="EMBL/GenBank/DDBJ databases">
        <title>A de novo genome assembly of Solanum verrucosum Schlechtendal, a Mexican diploid species geographically isolated from the other diploid A-genome species in potato relatives.</title>
        <authorList>
            <person name="Hosaka K."/>
        </authorList>
    </citation>
    <scope>NUCLEOTIDE SEQUENCE</scope>
    <source>
        <tissue evidence="1">Young leaves</tissue>
    </source>
</reference>
<keyword evidence="2" id="KW-1185">Reference proteome</keyword>
<accession>A0AAF0U2P3</accession>
<evidence type="ECO:0000313" key="1">
    <source>
        <dbReference type="EMBL" id="WMV38173.1"/>
    </source>
</evidence>
<sequence>MRRFLFRS</sequence>
<dbReference type="Proteomes" id="UP001234989">
    <property type="component" value="Chromosome 7"/>
</dbReference>
<evidence type="ECO:0000313" key="2">
    <source>
        <dbReference type="Proteomes" id="UP001234989"/>
    </source>
</evidence>
<gene>
    <name evidence="1" type="ORF">MTR67_031558</name>
</gene>
<protein>
    <submittedName>
        <fullName evidence="1">Uncharacterized protein</fullName>
    </submittedName>
</protein>
<organism evidence="1 2">
    <name type="scientific">Solanum verrucosum</name>
    <dbReference type="NCBI Taxonomy" id="315347"/>
    <lineage>
        <taxon>Eukaryota</taxon>
        <taxon>Viridiplantae</taxon>
        <taxon>Streptophyta</taxon>
        <taxon>Embryophyta</taxon>
        <taxon>Tracheophyta</taxon>
        <taxon>Spermatophyta</taxon>
        <taxon>Magnoliopsida</taxon>
        <taxon>eudicotyledons</taxon>
        <taxon>Gunneridae</taxon>
        <taxon>Pentapetalae</taxon>
        <taxon>asterids</taxon>
        <taxon>lamiids</taxon>
        <taxon>Solanales</taxon>
        <taxon>Solanaceae</taxon>
        <taxon>Solanoideae</taxon>
        <taxon>Solaneae</taxon>
        <taxon>Solanum</taxon>
    </lineage>
</organism>